<dbReference type="InterPro" id="IPR004013">
    <property type="entry name" value="PHP_dom"/>
</dbReference>
<dbReference type="CDD" id="cd07438">
    <property type="entry name" value="PHP_HisPPase_AMP"/>
    <property type="match status" value="1"/>
</dbReference>
<dbReference type="EMBL" id="JABBJH010000005">
    <property type="protein sequence ID" value="NMK38757.1"/>
    <property type="molecule type" value="Genomic_DNA"/>
</dbReference>
<accession>A0A848ETF1</accession>
<sequence>MLVDLHMHTTCSDGVYTPEQLTRMAVDAKLSVMAISDHDTVAAYDGSHSFAPGVHVIPAIEISSECDGEDVHILGYGIDTADEGLQAYCAQFKERRFNRALEIVDRCRALGYDIDRSAIEATLQQGGTVGRPHIARQLVAKGYFPDVKTVFDKLLYRGGPAYVPYHRRSIDDCVALIRQAGGIAVLAHPGLLKRTLDQVLAHDFDGVEVYHPKNRGRYKEFLKLAEDRHWYVSGGSDFHGTTGRFPEKVGVFTVDAQAVKALLNDVKG</sequence>
<organism evidence="2 3">
    <name type="scientific">Megasphaera elsdenii</name>
    <dbReference type="NCBI Taxonomy" id="907"/>
    <lineage>
        <taxon>Bacteria</taxon>
        <taxon>Bacillati</taxon>
        <taxon>Bacillota</taxon>
        <taxon>Negativicutes</taxon>
        <taxon>Veillonellales</taxon>
        <taxon>Veillonellaceae</taxon>
        <taxon>Megasphaera</taxon>
    </lineage>
</organism>
<evidence type="ECO:0000313" key="3">
    <source>
        <dbReference type="Proteomes" id="UP000536773"/>
    </source>
</evidence>
<name>A0A848ETF1_MEGEL</name>
<dbReference type="RefSeq" id="WP_169013384.1">
    <property type="nucleotide sequence ID" value="NZ_JABBJH010000005.1"/>
</dbReference>
<dbReference type="InterPro" id="IPR016195">
    <property type="entry name" value="Pol/histidinol_Pase-like"/>
</dbReference>
<dbReference type="Pfam" id="PF02811">
    <property type="entry name" value="PHP"/>
    <property type="match status" value="1"/>
</dbReference>
<dbReference type="SUPFAM" id="SSF89550">
    <property type="entry name" value="PHP domain-like"/>
    <property type="match status" value="1"/>
</dbReference>
<dbReference type="Proteomes" id="UP000536773">
    <property type="component" value="Unassembled WGS sequence"/>
</dbReference>
<dbReference type="GO" id="GO:0004534">
    <property type="term" value="F:5'-3' RNA exonuclease activity"/>
    <property type="evidence" value="ECO:0007669"/>
    <property type="project" value="TreeGrafter"/>
</dbReference>
<dbReference type="InterPro" id="IPR052018">
    <property type="entry name" value="PHP_domain"/>
</dbReference>
<reference evidence="2 3" key="1">
    <citation type="submission" date="2020-04" db="EMBL/GenBank/DDBJ databases">
        <authorList>
            <person name="Hitch T.C.A."/>
            <person name="Wylensek D."/>
            <person name="Clavel T."/>
        </authorList>
    </citation>
    <scope>NUCLEOTIDE SEQUENCE [LARGE SCALE GENOMIC DNA]</scope>
    <source>
        <strain evidence="2 3">WCA-386-APC-2A</strain>
    </source>
</reference>
<feature type="domain" description="Polymerase/histidinol phosphatase N-terminal" evidence="1">
    <location>
        <begin position="3"/>
        <end position="66"/>
    </location>
</feature>
<dbReference type="SMART" id="SM00481">
    <property type="entry name" value="POLIIIAc"/>
    <property type="match status" value="1"/>
</dbReference>
<evidence type="ECO:0000313" key="2">
    <source>
        <dbReference type="EMBL" id="NMK38757.1"/>
    </source>
</evidence>
<gene>
    <name evidence="2" type="ORF">HG933_05115</name>
</gene>
<dbReference type="GO" id="GO:0035312">
    <property type="term" value="F:5'-3' DNA exonuclease activity"/>
    <property type="evidence" value="ECO:0007669"/>
    <property type="project" value="TreeGrafter"/>
</dbReference>
<dbReference type="Gene3D" id="3.20.20.140">
    <property type="entry name" value="Metal-dependent hydrolases"/>
    <property type="match status" value="1"/>
</dbReference>
<proteinExistence type="predicted"/>
<dbReference type="Gene3D" id="1.10.150.650">
    <property type="match status" value="1"/>
</dbReference>
<dbReference type="AlphaFoldDB" id="A0A848ETF1"/>
<dbReference type="PANTHER" id="PTHR42924">
    <property type="entry name" value="EXONUCLEASE"/>
    <property type="match status" value="1"/>
</dbReference>
<comment type="caution">
    <text evidence="2">The sequence shown here is derived from an EMBL/GenBank/DDBJ whole genome shotgun (WGS) entry which is preliminary data.</text>
</comment>
<dbReference type="PANTHER" id="PTHR42924:SF3">
    <property type="entry name" value="POLYMERASE_HISTIDINOL PHOSPHATASE N-TERMINAL DOMAIN-CONTAINING PROTEIN"/>
    <property type="match status" value="1"/>
</dbReference>
<protein>
    <submittedName>
        <fullName evidence="2">PHP domain-containing protein</fullName>
    </submittedName>
</protein>
<evidence type="ECO:0000259" key="1">
    <source>
        <dbReference type="SMART" id="SM00481"/>
    </source>
</evidence>
<dbReference type="InterPro" id="IPR003141">
    <property type="entry name" value="Pol/His_phosphatase_N"/>
</dbReference>